<evidence type="ECO:0000256" key="1">
    <source>
        <dbReference type="ARBA" id="ARBA00005679"/>
    </source>
</evidence>
<feature type="compositionally biased region" description="Acidic residues" evidence="3">
    <location>
        <begin position="284"/>
        <end position="296"/>
    </location>
</feature>
<dbReference type="InterPro" id="IPR027267">
    <property type="entry name" value="AH/BAR_dom_sf"/>
</dbReference>
<reference evidence="4" key="1">
    <citation type="submission" date="2018-07" db="EMBL/GenBank/DDBJ databases">
        <authorList>
            <person name="Quirk P.G."/>
            <person name="Krulwich T.A."/>
        </authorList>
    </citation>
    <scope>NUCLEOTIDE SEQUENCE</scope>
</reference>
<dbReference type="Gene3D" id="1.20.1270.60">
    <property type="entry name" value="Arfaptin homology (AH) domain/BAR domain"/>
    <property type="match status" value="1"/>
</dbReference>
<dbReference type="AlphaFoldDB" id="A0A336MVR1"/>
<evidence type="ECO:0000256" key="3">
    <source>
        <dbReference type="SAM" id="MobiDB-lite"/>
    </source>
</evidence>
<dbReference type="InterPro" id="IPR004911">
    <property type="entry name" value="Interferon-induced_GILT"/>
</dbReference>
<sequence>MLRQNSESLIESQIKFINDRVKVTEKYASLLRTTVNDIAIREAELRDKYDEVSKICKDFAESEKLDTTLITALHALSNSFTMLADNKNLEAQRLVVHVESEFAQYATICKKIKEYLKDCGSTKDPVMALRQRRAGLEMTSNDSKLLKNSVDTKRILNELSDTFETFEQRKVQDFKSTFNNFLLILLKSNTSSLDPLTYSTRAISDVDENLDMKRLKEAYLKLNSDVVSNKIRHNRFRSRSMSALSSLFTKGGKKTMLSQSSTSINSNENLTANKDMRYQHGISDNEDDDDEDDDEDANKLNVKVYYESLCPDSARFINTQLTPVTLDLLQYVDLQMIPYGKSTYNTQGSDVNFNCHHGPNECYGNKIHACVVENVQSDSYRKESREQLVLTYVDCLMKFSRKDAVFPIERCANAIQYKNWENIEQCANSTVGSKLLQKFGDQTHDFQNPLSSVPTVVFKDQYTPELQKRSIDDFRSTLCEQLHKENIHAKECVAHGDAMKTKVSLVSVIVATVFAIFY</sequence>
<dbReference type="Pfam" id="PF06730">
    <property type="entry name" value="FAM92"/>
    <property type="match status" value="1"/>
</dbReference>
<name>A0A336MVR1_CULSO</name>
<protein>
    <submittedName>
        <fullName evidence="4">CSON005444 protein</fullName>
    </submittedName>
</protein>
<dbReference type="GO" id="GO:0016671">
    <property type="term" value="F:oxidoreductase activity, acting on a sulfur group of donors, disulfide as acceptor"/>
    <property type="evidence" value="ECO:0007669"/>
    <property type="project" value="InterPro"/>
</dbReference>
<organism evidence="4">
    <name type="scientific">Culicoides sonorensis</name>
    <name type="common">Biting midge</name>
    <dbReference type="NCBI Taxonomy" id="179676"/>
    <lineage>
        <taxon>Eukaryota</taxon>
        <taxon>Metazoa</taxon>
        <taxon>Ecdysozoa</taxon>
        <taxon>Arthropoda</taxon>
        <taxon>Hexapoda</taxon>
        <taxon>Insecta</taxon>
        <taxon>Pterygota</taxon>
        <taxon>Neoptera</taxon>
        <taxon>Endopterygota</taxon>
        <taxon>Diptera</taxon>
        <taxon>Nematocera</taxon>
        <taxon>Chironomoidea</taxon>
        <taxon>Ceratopogonidae</taxon>
        <taxon>Ceratopogoninae</taxon>
        <taxon>Culicoides</taxon>
        <taxon>Monoculicoides</taxon>
    </lineage>
</organism>
<evidence type="ECO:0000313" key="4">
    <source>
        <dbReference type="EMBL" id="SSX32813.1"/>
    </source>
</evidence>
<evidence type="ECO:0000256" key="2">
    <source>
        <dbReference type="ARBA" id="ARBA00023180"/>
    </source>
</evidence>
<dbReference type="VEuPathDB" id="VectorBase:CSON005444"/>
<proteinExistence type="inferred from homology"/>
<feature type="region of interest" description="Disordered" evidence="3">
    <location>
        <begin position="256"/>
        <end position="296"/>
    </location>
</feature>
<dbReference type="PANTHER" id="PTHR13234:SF69">
    <property type="entry name" value="GILT-LIKE PROTEIN 1"/>
    <property type="match status" value="1"/>
</dbReference>
<accession>A0A336MVR1</accession>
<gene>
    <name evidence="4" type="primary">CSON005444</name>
</gene>
<keyword evidence="2" id="KW-0325">Glycoprotein</keyword>
<comment type="similarity">
    <text evidence="1">Belongs to the GILT family.</text>
</comment>
<dbReference type="PANTHER" id="PTHR13234">
    <property type="entry name" value="GAMMA-INTERFERON INDUCIBLE LYSOSOMAL THIOL REDUCTASE GILT"/>
    <property type="match status" value="1"/>
</dbReference>
<dbReference type="EMBL" id="UFQT01002158">
    <property type="protein sequence ID" value="SSX32813.1"/>
    <property type="molecule type" value="Genomic_DNA"/>
</dbReference>
<dbReference type="InterPro" id="IPR009602">
    <property type="entry name" value="CBAR/FAM92"/>
</dbReference>
<dbReference type="Pfam" id="PF03227">
    <property type="entry name" value="GILT"/>
    <property type="match status" value="1"/>
</dbReference>
<feature type="compositionally biased region" description="Polar residues" evidence="3">
    <location>
        <begin position="256"/>
        <end position="272"/>
    </location>
</feature>